<evidence type="ECO:0000313" key="2">
    <source>
        <dbReference type="EMBL" id="EKX47026.1"/>
    </source>
</evidence>
<dbReference type="KEGG" id="gtt:GUITHDRAFT_106939"/>
<dbReference type="SUPFAM" id="SSF81606">
    <property type="entry name" value="PP2C-like"/>
    <property type="match status" value="1"/>
</dbReference>
<accession>L1JEV2</accession>
<dbReference type="OMA" id="VVICTIE"/>
<reference evidence="4" key="2">
    <citation type="submission" date="2012-11" db="EMBL/GenBank/DDBJ databases">
        <authorList>
            <person name="Kuo A."/>
            <person name="Curtis B.A."/>
            <person name="Tanifuji G."/>
            <person name="Burki F."/>
            <person name="Gruber A."/>
            <person name="Irimia M."/>
            <person name="Maruyama S."/>
            <person name="Arias M.C."/>
            <person name="Ball S.G."/>
            <person name="Gile G.H."/>
            <person name="Hirakawa Y."/>
            <person name="Hopkins J.F."/>
            <person name="Rensing S.A."/>
            <person name="Schmutz J."/>
            <person name="Symeonidi A."/>
            <person name="Elias M."/>
            <person name="Eveleigh R.J."/>
            <person name="Herman E.K."/>
            <person name="Klute M.J."/>
            <person name="Nakayama T."/>
            <person name="Obornik M."/>
            <person name="Reyes-Prieto A."/>
            <person name="Armbrust E.V."/>
            <person name="Aves S.J."/>
            <person name="Beiko R.G."/>
            <person name="Coutinho P."/>
            <person name="Dacks J.B."/>
            <person name="Durnford D.G."/>
            <person name="Fast N.M."/>
            <person name="Green B.R."/>
            <person name="Grisdale C."/>
            <person name="Hempe F."/>
            <person name="Henrissat B."/>
            <person name="Hoppner M.P."/>
            <person name="Ishida K.-I."/>
            <person name="Kim E."/>
            <person name="Koreny L."/>
            <person name="Kroth P.G."/>
            <person name="Liu Y."/>
            <person name="Malik S.-B."/>
            <person name="Maier U.G."/>
            <person name="McRose D."/>
            <person name="Mock T."/>
            <person name="Neilson J.A."/>
            <person name="Onodera N.T."/>
            <person name="Poole A.M."/>
            <person name="Pritham E.J."/>
            <person name="Richards T.A."/>
            <person name="Rocap G."/>
            <person name="Roy S.W."/>
            <person name="Sarai C."/>
            <person name="Schaack S."/>
            <person name="Shirato S."/>
            <person name="Slamovits C.H."/>
            <person name="Spencer D.F."/>
            <person name="Suzuki S."/>
            <person name="Worden A.Z."/>
            <person name="Zauner S."/>
            <person name="Barry K."/>
            <person name="Bell C."/>
            <person name="Bharti A.K."/>
            <person name="Crow J.A."/>
            <person name="Grimwood J."/>
            <person name="Kramer R."/>
            <person name="Lindquist E."/>
            <person name="Lucas S."/>
            <person name="Salamov A."/>
            <person name="McFadden G.I."/>
            <person name="Lane C.E."/>
            <person name="Keeling P.J."/>
            <person name="Gray M.W."/>
            <person name="Grigoriev I.V."/>
            <person name="Archibald J.M."/>
        </authorList>
    </citation>
    <scope>NUCLEOTIDE SEQUENCE</scope>
    <source>
        <strain evidence="4">CCMP2712</strain>
    </source>
</reference>
<proteinExistence type="predicted"/>
<sequence length="156" mass="17357">MGWVGDSRGILSRQGRYLRVSEDHKPDRPDERKAVEARGGHVIFRGTYRVAGPTALAVSRAIGDILMKEPRKLVTSDPEIKTIELLPQDEFLVMASDGLFDVMRDQCVIETVSKHIRENKSCKGAADKLTEMAIEKGSLDNVTALVVQFLWSSTDD</sequence>
<dbReference type="Gene3D" id="3.60.40.10">
    <property type="entry name" value="PPM-type phosphatase domain"/>
    <property type="match status" value="1"/>
</dbReference>
<protein>
    <recommendedName>
        <fullName evidence="1">PPM-type phosphatase domain-containing protein</fullName>
    </recommendedName>
</protein>
<gene>
    <name evidence="2" type="ORF">GUITHDRAFT_106939</name>
</gene>
<dbReference type="RefSeq" id="XP_005834006.1">
    <property type="nucleotide sequence ID" value="XM_005833949.1"/>
</dbReference>
<dbReference type="PROSITE" id="PS51746">
    <property type="entry name" value="PPM_2"/>
    <property type="match status" value="1"/>
</dbReference>
<dbReference type="GeneID" id="17303886"/>
<dbReference type="InterPro" id="IPR036457">
    <property type="entry name" value="PPM-type-like_dom_sf"/>
</dbReference>
<dbReference type="OrthoDB" id="10264738at2759"/>
<dbReference type="Pfam" id="PF00481">
    <property type="entry name" value="PP2C"/>
    <property type="match status" value="1"/>
</dbReference>
<dbReference type="InterPro" id="IPR015655">
    <property type="entry name" value="PP2C"/>
</dbReference>
<reference evidence="3" key="3">
    <citation type="submission" date="2016-03" db="UniProtKB">
        <authorList>
            <consortium name="EnsemblProtists"/>
        </authorList>
    </citation>
    <scope>IDENTIFICATION</scope>
</reference>
<dbReference type="CDD" id="cd00143">
    <property type="entry name" value="PP2Cc"/>
    <property type="match status" value="1"/>
</dbReference>
<evidence type="ECO:0000313" key="4">
    <source>
        <dbReference type="Proteomes" id="UP000011087"/>
    </source>
</evidence>
<dbReference type="GO" id="GO:0004722">
    <property type="term" value="F:protein serine/threonine phosphatase activity"/>
    <property type="evidence" value="ECO:0007669"/>
    <property type="project" value="InterPro"/>
</dbReference>
<keyword evidence="4" id="KW-1185">Reference proteome</keyword>
<reference evidence="2 4" key="1">
    <citation type="journal article" date="2012" name="Nature">
        <title>Algal genomes reveal evolutionary mosaicism and the fate of nucleomorphs.</title>
        <authorList>
            <consortium name="DOE Joint Genome Institute"/>
            <person name="Curtis B.A."/>
            <person name="Tanifuji G."/>
            <person name="Burki F."/>
            <person name="Gruber A."/>
            <person name="Irimia M."/>
            <person name="Maruyama S."/>
            <person name="Arias M.C."/>
            <person name="Ball S.G."/>
            <person name="Gile G.H."/>
            <person name="Hirakawa Y."/>
            <person name="Hopkins J.F."/>
            <person name="Kuo A."/>
            <person name="Rensing S.A."/>
            <person name="Schmutz J."/>
            <person name="Symeonidi A."/>
            <person name="Elias M."/>
            <person name="Eveleigh R.J."/>
            <person name="Herman E.K."/>
            <person name="Klute M.J."/>
            <person name="Nakayama T."/>
            <person name="Obornik M."/>
            <person name="Reyes-Prieto A."/>
            <person name="Armbrust E.V."/>
            <person name="Aves S.J."/>
            <person name="Beiko R.G."/>
            <person name="Coutinho P."/>
            <person name="Dacks J.B."/>
            <person name="Durnford D.G."/>
            <person name="Fast N.M."/>
            <person name="Green B.R."/>
            <person name="Grisdale C.J."/>
            <person name="Hempel F."/>
            <person name="Henrissat B."/>
            <person name="Hoppner M.P."/>
            <person name="Ishida K."/>
            <person name="Kim E."/>
            <person name="Koreny L."/>
            <person name="Kroth P.G."/>
            <person name="Liu Y."/>
            <person name="Malik S.B."/>
            <person name="Maier U.G."/>
            <person name="McRose D."/>
            <person name="Mock T."/>
            <person name="Neilson J.A."/>
            <person name="Onodera N.T."/>
            <person name="Poole A.M."/>
            <person name="Pritham E.J."/>
            <person name="Richards T.A."/>
            <person name="Rocap G."/>
            <person name="Roy S.W."/>
            <person name="Sarai C."/>
            <person name="Schaack S."/>
            <person name="Shirato S."/>
            <person name="Slamovits C.H."/>
            <person name="Spencer D.F."/>
            <person name="Suzuki S."/>
            <person name="Worden A.Z."/>
            <person name="Zauner S."/>
            <person name="Barry K."/>
            <person name="Bell C."/>
            <person name="Bharti A.K."/>
            <person name="Crow J.A."/>
            <person name="Grimwood J."/>
            <person name="Kramer R."/>
            <person name="Lindquist E."/>
            <person name="Lucas S."/>
            <person name="Salamov A."/>
            <person name="McFadden G.I."/>
            <person name="Lane C.E."/>
            <person name="Keeling P.J."/>
            <person name="Gray M.W."/>
            <person name="Grigoriev I.V."/>
            <person name="Archibald J.M."/>
        </authorList>
    </citation>
    <scope>NUCLEOTIDE SEQUENCE</scope>
    <source>
        <strain evidence="2 4">CCMP2712</strain>
    </source>
</reference>
<dbReference type="EMBL" id="JH992991">
    <property type="protein sequence ID" value="EKX47026.1"/>
    <property type="molecule type" value="Genomic_DNA"/>
</dbReference>
<name>L1JEV2_GUITC</name>
<evidence type="ECO:0000313" key="3">
    <source>
        <dbReference type="EnsemblProtists" id="EKX47026"/>
    </source>
</evidence>
<dbReference type="AlphaFoldDB" id="L1JEV2"/>
<dbReference type="PANTHER" id="PTHR47992">
    <property type="entry name" value="PROTEIN PHOSPHATASE"/>
    <property type="match status" value="1"/>
</dbReference>
<dbReference type="eggNOG" id="KOG0698">
    <property type="taxonomic scope" value="Eukaryota"/>
</dbReference>
<dbReference type="SMART" id="SM00332">
    <property type="entry name" value="PP2Cc"/>
    <property type="match status" value="1"/>
</dbReference>
<dbReference type="PaxDb" id="55529-EKX47026"/>
<organism evidence="2">
    <name type="scientific">Guillardia theta (strain CCMP2712)</name>
    <name type="common">Cryptophyte</name>
    <dbReference type="NCBI Taxonomy" id="905079"/>
    <lineage>
        <taxon>Eukaryota</taxon>
        <taxon>Cryptophyceae</taxon>
        <taxon>Pyrenomonadales</taxon>
        <taxon>Geminigeraceae</taxon>
        <taxon>Guillardia</taxon>
    </lineage>
</organism>
<dbReference type="STRING" id="905079.L1JEV2"/>
<evidence type="ECO:0000259" key="1">
    <source>
        <dbReference type="PROSITE" id="PS51746"/>
    </source>
</evidence>
<dbReference type="EnsemblProtists" id="EKX47026">
    <property type="protein sequence ID" value="EKX47026"/>
    <property type="gene ID" value="GUITHDRAFT_106939"/>
</dbReference>
<dbReference type="InterPro" id="IPR001932">
    <property type="entry name" value="PPM-type_phosphatase-like_dom"/>
</dbReference>
<dbReference type="HOGENOM" id="CLU_013173_0_7_1"/>
<dbReference type="Proteomes" id="UP000011087">
    <property type="component" value="Unassembled WGS sequence"/>
</dbReference>
<feature type="domain" description="PPM-type phosphatase" evidence="1">
    <location>
        <begin position="1"/>
        <end position="149"/>
    </location>
</feature>